<dbReference type="PANTHER" id="PTHR48418">
    <property type="entry name" value="TRNA WYBUTOSINE-SYNTHESIZING PROTEIN 3"/>
    <property type="match status" value="1"/>
</dbReference>
<dbReference type="GO" id="GO:0008168">
    <property type="term" value="F:methyltransferase activity"/>
    <property type="evidence" value="ECO:0007669"/>
    <property type="project" value="UniProtKB-KW"/>
</dbReference>
<feature type="compositionally biased region" description="Basic and acidic residues" evidence="12">
    <location>
        <begin position="192"/>
        <end position="204"/>
    </location>
</feature>
<keyword evidence="15" id="KW-1185">Reference proteome</keyword>
<comment type="function">
    <text evidence="9">Probable S-adenosyl-L-methionine-dependent methyltransferase that acts as a component of the wybutosine biosynthesis pathway. Wybutosine is a hyper modified guanosine with a tricyclic base found at the 3'-position adjacent to the anticodon of eukaryotic phenylalanine tRNA.</text>
</comment>
<accession>A0A7N5K9K5</accession>
<evidence type="ECO:0000256" key="12">
    <source>
        <dbReference type="SAM" id="MobiDB-lite"/>
    </source>
</evidence>
<name>A0A7N5K9K5_AILME</name>
<evidence type="ECO:0000256" key="5">
    <source>
        <dbReference type="ARBA" id="ARBA00022603"/>
    </source>
</evidence>
<evidence type="ECO:0000256" key="4">
    <source>
        <dbReference type="ARBA" id="ARBA00016536"/>
    </source>
</evidence>
<feature type="domain" description="tRNA wybutosine-synthesizing protein" evidence="13">
    <location>
        <begin position="84"/>
        <end position="160"/>
    </location>
</feature>
<dbReference type="InterPro" id="IPR036602">
    <property type="entry name" value="tRNA_yW-synthesising-like_sf"/>
</dbReference>
<evidence type="ECO:0000256" key="1">
    <source>
        <dbReference type="ARBA" id="ARBA00004797"/>
    </source>
</evidence>
<sequence length="226" mass="25926">MDRTAEFRRWKAQCLSKADLSRKGGVDEDVVEFVQLLNEREQYFTTSSCAGRIILLDGGINGFEVQKQNRCWLLVTHKPCVKDDVHSVAIDSGFRNSGITVGKRGKTMLAIRSTHGLEVPLSNKGKLMVTEEYIDFLLKIANQKMEENKKRIERFYNCVQHALEKETITNLHPKEKIKDKNNSSYTRKKKRNPEEAHGKCITEENDKECENDDDPGISVSIFPEDY</sequence>
<dbReference type="GeneTree" id="ENSGT00940000153304"/>
<dbReference type="Pfam" id="PF02676">
    <property type="entry name" value="TYW3"/>
    <property type="match status" value="1"/>
</dbReference>
<comment type="catalytic activity">
    <reaction evidence="11">
        <text>4-demethyl-7-[(3S)-3-amino-3-carboxypropyl]wyosine(37) in tRNA(Phe) + S-adenosyl-L-methionine = 7-[(3S)-3-amino-3-carboxypropyl]wyosine(37) in tRNA(Phe) + S-adenosyl-L-homocysteine + H(+)</text>
        <dbReference type="Rhea" id="RHEA:36635"/>
        <dbReference type="Rhea" id="RHEA-COMP:10378"/>
        <dbReference type="Rhea" id="RHEA-COMP:10379"/>
        <dbReference type="ChEBI" id="CHEBI:15378"/>
        <dbReference type="ChEBI" id="CHEBI:57856"/>
        <dbReference type="ChEBI" id="CHEBI:59789"/>
        <dbReference type="ChEBI" id="CHEBI:73543"/>
        <dbReference type="ChEBI" id="CHEBI:73550"/>
        <dbReference type="EC" id="2.1.1.282"/>
    </reaction>
</comment>
<dbReference type="GO" id="GO:0032259">
    <property type="term" value="P:methylation"/>
    <property type="evidence" value="ECO:0007669"/>
    <property type="project" value="UniProtKB-KW"/>
</dbReference>
<evidence type="ECO:0000313" key="14">
    <source>
        <dbReference type="Ensembl" id="ENSAMEP00000036905.1"/>
    </source>
</evidence>
<reference evidence="14" key="3">
    <citation type="submission" date="2025-09" db="UniProtKB">
        <authorList>
            <consortium name="Ensembl"/>
        </authorList>
    </citation>
    <scope>IDENTIFICATION</scope>
</reference>
<dbReference type="SUPFAM" id="SSF111278">
    <property type="entry name" value="SSo0622-like"/>
    <property type="match status" value="1"/>
</dbReference>
<dbReference type="Gene3D" id="3.30.1960.10">
    <property type="entry name" value="tRNA wybutosine-synthesizing-like"/>
    <property type="match status" value="2"/>
</dbReference>
<dbReference type="EC" id="2.1.1.282" evidence="3"/>
<reference evidence="14 15" key="1">
    <citation type="journal article" date="2010" name="Nature">
        <title>The sequence and de novo assembly of the giant panda genome.</title>
        <authorList>
            <person name="Li R."/>
            <person name="Fan W."/>
            <person name="Tian G."/>
            <person name="Zhu H."/>
            <person name="He L."/>
            <person name="Cai J."/>
            <person name="Huang Q."/>
            <person name="Cai Q."/>
            <person name="Li B."/>
            <person name="Bai Y."/>
            <person name="Zhang Z."/>
            <person name="Zhang Y."/>
            <person name="Wang W."/>
            <person name="Li J."/>
            <person name="Wei F."/>
            <person name="Li H."/>
            <person name="Jian M."/>
            <person name="Li J."/>
            <person name="Zhang Z."/>
            <person name="Nielsen R."/>
            <person name="Li D."/>
            <person name="Gu W."/>
            <person name="Yang Z."/>
            <person name="Xuan Z."/>
            <person name="Ryder O.A."/>
            <person name="Leung F.C."/>
            <person name="Zhou Y."/>
            <person name="Cao J."/>
            <person name="Sun X."/>
            <person name="Fu Y."/>
            <person name="Fang X."/>
            <person name="Guo X."/>
            <person name="Wang B."/>
            <person name="Hou R."/>
            <person name="Shen F."/>
            <person name="Mu B."/>
            <person name="Ni P."/>
            <person name="Lin R."/>
            <person name="Qian W."/>
            <person name="Wang G."/>
            <person name="Yu C."/>
            <person name="Nie W."/>
            <person name="Wang J."/>
            <person name="Wu Z."/>
            <person name="Liang H."/>
            <person name="Min J."/>
            <person name="Wu Q."/>
            <person name="Cheng S."/>
            <person name="Ruan J."/>
            <person name="Wang M."/>
            <person name="Shi Z."/>
            <person name="Wen M."/>
            <person name="Liu B."/>
            <person name="Ren X."/>
            <person name="Zheng H."/>
            <person name="Dong D."/>
            <person name="Cook K."/>
            <person name="Shan G."/>
            <person name="Zhang H."/>
            <person name="Kosiol C."/>
            <person name="Xie X."/>
            <person name="Lu Z."/>
            <person name="Zheng H."/>
            <person name="Li Y."/>
            <person name="Steiner C.C."/>
            <person name="Lam T.T."/>
            <person name="Lin S."/>
            <person name="Zhang Q."/>
            <person name="Li G."/>
            <person name="Tian J."/>
            <person name="Gong T."/>
            <person name="Liu H."/>
            <person name="Zhang D."/>
            <person name="Fang L."/>
            <person name="Ye C."/>
            <person name="Zhang J."/>
            <person name="Hu W."/>
            <person name="Xu A."/>
            <person name="Ren Y."/>
            <person name="Zhang G."/>
            <person name="Bruford M.W."/>
            <person name="Li Q."/>
            <person name="Ma L."/>
            <person name="Guo Y."/>
            <person name="An N."/>
            <person name="Hu Y."/>
            <person name="Zheng Y."/>
            <person name="Shi Y."/>
            <person name="Li Z."/>
            <person name="Liu Q."/>
            <person name="Chen Y."/>
            <person name="Zhao J."/>
            <person name="Qu N."/>
            <person name="Zhao S."/>
            <person name="Tian F."/>
            <person name="Wang X."/>
            <person name="Wang H."/>
            <person name="Xu L."/>
            <person name="Liu X."/>
            <person name="Vinar T."/>
            <person name="Wang Y."/>
            <person name="Lam T.W."/>
            <person name="Yiu S.M."/>
            <person name="Liu S."/>
            <person name="Zhang H."/>
            <person name="Li D."/>
            <person name="Huang Y."/>
            <person name="Wang X."/>
            <person name="Yang G."/>
            <person name="Jiang Z."/>
            <person name="Wang J."/>
            <person name="Qin N."/>
            <person name="Li L."/>
            <person name="Li J."/>
            <person name="Bolund L."/>
            <person name="Kristiansen K."/>
            <person name="Wong G.K."/>
            <person name="Olson M."/>
            <person name="Zhang X."/>
            <person name="Li S."/>
            <person name="Yang H."/>
            <person name="Wang J."/>
            <person name="Wang J."/>
        </authorList>
    </citation>
    <scope>NUCLEOTIDE SEQUENCE [LARGE SCALE GENOMIC DNA]</scope>
</reference>
<evidence type="ECO:0000256" key="10">
    <source>
        <dbReference type="ARBA" id="ARBA00030554"/>
    </source>
</evidence>
<dbReference type="PANTHER" id="PTHR48418:SF1">
    <property type="entry name" value="TRNA WYBUTOSINE-SYNTHESIZING PROTEIN 3"/>
    <property type="match status" value="1"/>
</dbReference>
<proteinExistence type="inferred from homology"/>
<dbReference type="FunFam" id="3.30.1960.10:FF:000006">
    <property type="entry name" value="tRNA-yW synthesizing protein 3 homolog"/>
    <property type="match status" value="1"/>
</dbReference>
<evidence type="ECO:0000313" key="15">
    <source>
        <dbReference type="Proteomes" id="UP000008912"/>
    </source>
</evidence>
<comment type="pathway">
    <text evidence="1">tRNA modification; wybutosine-tRNA(Phe) biosynthesis.</text>
</comment>
<keyword evidence="6" id="KW-0808">Transferase</keyword>
<dbReference type="UniPathway" id="UPA00375"/>
<evidence type="ECO:0000256" key="11">
    <source>
        <dbReference type="ARBA" id="ARBA00049202"/>
    </source>
</evidence>
<evidence type="ECO:0000256" key="2">
    <source>
        <dbReference type="ARBA" id="ARBA00008569"/>
    </source>
</evidence>
<keyword evidence="8" id="KW-0819">tRNA processing</keyword>
<feature type="compositionally biased region" description="Acidic residues" evidence="12">
    <location>
        <begin position="205"/>
        <end position="215"/>
    </location>
</feature>
<evidence type="ECO:0000256" key="8">
    <source>
        <dbReference type="ARBA" id="ARBA00022694"/>
    </source>
</evidence>
<organism evidence="14 15">
    <name type="scientific">Ailuropoda melanoleuca</name>
    <name type="common">Giant panda</name>
    <dbReference type="NCBI Taxonomy" id="9646"/>
    <lineage>
        <taxon>Eukaryota</taxon>
        <taxon>Metazoa</taxon>
        <taxon>Chordata</taxon>
        <taxon>Craniata</taxon>
        <taxon>Vertebrata</taxon>
        <taxon>Euteleostomi</taxon>
        <taxon>Mammalia</taxon>
        <taxon>Eutheria</taxon>
        <taxon>Laurasiatheria</taxon>
        <taxon>Carnivora</taxon>
        <taxon>Caniformia</taxon>
        <taxon>Ursidae</taxon>
        <taxon>Ailuropoda</taxon>
    </lineage>
</organism>
<dbReference type="Proteomes" id="UP000008912">
    <property type="component" value="Unassembled WGS sequence"/>
</dbReference>
<protein>
    <recommendedName>
        <fullName evidence="4">tRNA wybutosine-synthesizing protein 3 homolog</fullName>
        <ecNumber evidence="3">2.1.1.282</ecNumber>
    </recommendedName>
    <alternativeName>
        <fullName evidence="10">tRNA(Phe) 7-((3-amino-3-carboxypropyl)-4-demethylwyosine(37)-N(4))-methyltransferase</fullName>
    </alternativeName>
</protein>
<dbReference type="InterPro" id="IPR003827">
    <property type="entry name" value="tRNA_yW-synthesising"/>
</dbReference>
<evidence type="ECO:0000256" key="3">
    <source>
        <dbReference type="ARBA" id="ARBA00012750"/>
    </source>
</evidence>
<evidence type="ECO:0000256" key="6">
    <source>
        <dbReference type="ARBA" id="ARBA00022679"/>
    </source>
</evidence>
<feature type="region of interest" description="Disordered" evidence="12">
    <location>
        <begin position="175"/>
        <end position="226"/>
    </location>
</feature>
<reference evidence="14" key="2">
    <citation type="submission" date="2025-08" db="UniProtKB">
        <authorList>
            <consortium name="Ensembl"/>
        </authorList>
    </citation>
    <scope>IDENTIFICATION</scope>
</reference>
<gene>
    <name evidence="14" type="primary">TYW3</name>
</gene>
<comment type="similarity">
    <text evidence="2">Belongs to the TYW3 family.</text>
</comment>
<keyword evidence="7" id="KW-0949">S-adenosyl-L-methionine</keyword>
<evidence type="ECO:0000259" key="13">
    <source>
        <dbReference type="Pfam" id="PF02676"/>
    </source>
</evidence>
<evidence type="ECO:0000256" key="7">
    <source>
        <dbReference type="ARBA" id="ARBA00022691"/>
    </source>
</evidence>
<dbReference type="AlphaFoldDB" id="A0A7N5K9K5"/>
<keyword evidence="5" id="KW-0489">Methyltransferase</keyword>
<dbReference type="GO" id="GO:0008033">
    <property type="term" value="P:tRNA processing"/>
    <property type="evidence" value="ECO:0007669"/>
    <property type="project" value="UniProtKB-KW"/>
</dbReference>
<evidence type="ECO:0000256" key="9">
    <source>
        <dbReference type="ARBA" id="ARBA00025378"/>
    </source>
</evidence>
<dbReference type="Ensembl" id="ENSAMET00000035840.1">
    <property type="protein sequence ID" value="ENSAMEP00000036905.1"/>
    <property type="gene ID" value="ENSAMEG00000003461.2"/>
</dbReference>